<dbReference type="Pfam" id="PF21002">
    <property type="entry name" value="TMEM106_N"/>
    <property type="match status" value="1"/>
</dbReference>
<evidence type="ECO:0000313" key="21">
    <source>
        <dbReference type="Proteomes" id="UP000664940"/>
    </source>
</evidence>
<evidence type="ECO:0000313" key="20">
    <source>
        <dbReference type="Proteomes" id="UP000504628"/>
    </source>
</evidence>
<evidence type="ECO:0000256" key="4">
    <source>
        <dbReference type="ARBA" id="ARBA00022475"/>
    </source>
</evidence>
<dbReference type="Pfam" id="PF07092">
    <property type="entry name" value="TMEM106"/>
    <property type="match status" value="1"/>
</dbReference>
<dbReference type="PANTHER" id="PTHR28556:SF1">
    <property type="entry name" value="TRANSMEMBRANE PROTEIN 106B"/>
    <property type="match status" value="1"/>
</dbReference>
<reference evidence="19 21" key="1">
    <citation type="journal article" date="2020" name="Nature">
        <title>Six reference-quality genomes reveal evolution of bat adaptations.</title>
        <authorList>
            <person name="Jebb D."/>
            <person name="Huang Z."/>
            <person name="Pippel M."/>
            <person name="Hughes G.M."/>
            <person name="Lavrichenko K."/>
            <person name="Devanna P."/>
            <person name="Winkler S."/>
            <person name="Jermiin L.S."/>
            <person name="Skirmuntt E.C."/>
            <person name="Katzourakis A."/>
            <person name="Burkitt-Gray L."/>
            <person name="Ray D.A."/>
            <person name="Sullivan K.A.M."/>
            <person name="Roscito J.G."/>
            <person name="Kirilenko B.M."/>
            <person name="Davalos L.M."/>
            <person name="Corthals A.P."/>
            <person name="Power M.L."/>
            <person name="Jones G."/>
            <person name="Ransome R.D."/>
            <person name="Dechmann D.K.N."/>
            <person name="Locatelli A.G."/>
            <person name="Puechmaille S.J."/>
            <person name="Fedrigo O."/>
            <person name="Jarvis E.D."/>
            <person name="Hiller M."/>
            <person name="Vernes S.C."/>
            <person name="Myers E.W."/>
            <person name="Teeling E.C."/>
        </authorList>
    </citation>
    <scope>NUCLEOTIDE SEQUENCE [LARGE SCALE GENOMIC DNA]</scope>
    <source>
        <strain evidence="19">Bat1K_MPI-CBG_1</strain>
    </source>
</reference>
<dbReference type="PANTHER" id="PTHR28556">
    <property type="entry name" value="TRANSMEMBRANE PROTEIN 106B"/>
    <property type="match status" value="1"/>
</dbReference>
<name>A0A6J2MTW3_9CHIR</name>
<dbReference type="GO" id="GO:0005886">
    <property type="term" value="C:plasma membrane"/>
    <property type="evidence" value="ECO:0007669"/>
    <property type="project" value="UniProtKB-SubCell"/>
</dbReference>
<keyword evidence="4" id="KW-1003">Cell membrane</keyword>
<dbReference type="GO" id="GO:0032418">
    <property type="term" value="P:lysosome localization"/>
    <property type="evidence" value="ECO:0007669"/>
    <property type="project" value="TreeGrafter"/>
</dbReference>
<proteinExistence type="inferred from homology"/>
<organism evidence="20 22">
    <name type="scientific">Phyllostomus discolor</name>
    <name type="common">pale spear-nosed bat</name>
    <dbReference type="NCBI Taxonomy" id="89673"/>
    <lineage>
        <taxon>Eukaryota</taxon>
        <taxon>Metazoa</taxon>
        <taxon>Chordata</taxon>
        <taxon>Craniata</taxon>
        <taxon>Vertebrata</taxon>
        <taxon>Euteleostomi</taxon>
        <taxon>Mammalia</taxon>
        <taxon>Eutheria</taxon>
        <taxon>Laurasiatheria</taxon>
        <taxon>Chiroptera</taxon>
        <taxon>Yangochiroptera</taxon>
        <taxon>Phyllostomidae</taxon>
        <taxon>Phyllostominae</taxon>
        <taxon>Phyllostomus</taxon>
    </lineage>
</organism>
<keyword evidence="9 16" id="KW-0472">Membrane</keyword>
<dbReference type="Proteomes" id="UP000664940">
    <property type="component" value="Unassembled WGS sequence"/>
</dbReference>
<protein>
    <recommendedName>
        <fullName evidence="15">Transmembrane protein 106B</fullName>
    </recommendedName>
</protein>
<keyword evidence="11" id="KW-0325">Glycoprotein</keyword>
<evidence type="ECO:0000259" key="18">
    <source>
        <dbReference type="Pfam" id="PF21002"/>
    </source>
</evidence>
<dbReference type="InterPro" id="IPR048511">
    <property type="entry name" value="TMEM106_N"/>
</dbReference>
<dbReference type="CTD" id="54664"/>
<keyword evidence="12" id="KW-0458">Lysosome</keyword>
<dbReference type="Proteomes" id="UP000504628">
    <property type="component" value="Chromosome 10"/>
</dbReference>
<evidence type="ECO:0000256" key="1">
    <source>
        <dbReference type="ARBA" id="ARBA00004401"/>
    </source>
</evidence>
<evidence type="ECO:0000256" key="12">
    <source>
        <dbReference type="ARBA" id="ARBA00023228"/>
    </source>
</evidence>
<feature type="domain" description="Transmembrane protein 106 C-terminal" evidence="17">
    <location>
        <begin position="119"/>
        <end position="259"/>
    </location>
</feature>
<feature type="transmembrane region" description="Helical" evidence="16">
    <location>
        <begin position="97"/>
        <end position="118"/>
    </location>
</feature>
<dbReference type="RefSeq" id="XP_028381428.1">
    <property type="nucleotide sequence ID" value="XM_028525627.2"/>
</dbReference>
<dbReference type="GeneID" id="114507675"/>
<dbReference type="EMBL" id="JABVXQ010000011">
    <property type="protein sequence ID" value="KAF6087015.1"/>
    <property type="molecule type" value="Genomic_DNA"/>
</dbReference>
<evidence type="ECO:0000256" key="11">
    <source>
        <dbReference type="ARBA" id="ARBA00023180"/>
    </source>
</evidence>
<sequence>MGKSFSHLPLHSNKEDAYGGVSSTENMRNGLVNSEVHNEDGRSGDVSQFPYVEFTGRDSVTCPTCQGTGRIPRGQENQLVALIPYSDQRLRPRRTKLYVMASVFVCLLISGLAVFFLFPRSIDVKYIGVKSAYVSYDTEKRTIYLNITNTLNITNNNYYSVEVENITAQVQFSKTVIGKARLNNITNIGPLDMKQIDYTVPTIIAEEMSYMYDFCTLNYIKVHNIVLMMQVTVTTTYFGHPEQISKERYQYVDCGRNTTYQLGQSEYLNVLQPQQ</sequence>
<evidence type="ECO:0000256" key="5">
    <source>
        <dbReference type="ARBA" id="ARBA00022692"/>
    </source>
</evidence>
<dbReference type="InterPro" id="IPR009790">
    <property type="entry name" value="TMEM106"/>
</dbReference>
<evidence type="ECO:0000256" key="7">
    <source>
        <dbReference type="ARBA" id="ARBA00022968"/>
    </source>
</evidence>
<reference evidence="22" key="2">
    <citation type="submission" date="2025-04" db="UniProtKB">
        <authorList>
            <consortium name="RefSeq"/>
        </authorList>
    </citation>
    <scope>IDENTIFICATION</scope>
    <source>
        <tissue evidence="22">Muscle</tissue>
    </source>
</reference>
<comment type="similarity">
    <text evidence="2">Belongs to the TMEM106 family.</text>
</comment>
<evidence type="ECO:0000256" key="14">
    <source>
        <dbReference type="ARBA" id="ARBA00037874"/>
    </source>
</evidence>
<evidence type="ECO:0000256" key="9">
    <source>
        <dbReference type="ARBA" id="ARBA00023136"/>
    </source>
</evidence>
<evidence type="ECO:0000256" key="8">
    <source>
        <dbReference type="ARBA" id="ARBA00022989"/>
    </source>
</evidence>
<keyword evidence="7" id="KW-0735">Signal-anchor</keyword>
<evidence type="ECO:0000259" key="17">
    <source>
        <dbReference type="Pfam" id="PF07092"/>
    </source>
</evidence>
<dbReference type="GO" id="GO:0007041">
    <property type="term" value="P:lysosomal transport"/>
    <property type="evidence" value="ECO:0007669"/>
    <property type="project" value="TreeGrafter"/>
</dbReference>
<evidence type="ECO:0000256" key="10">
    <source>
        <dbReference type="ARBA" id="ARBA00023157"/>
    </source>
</evidence>
<keyword evidence="20" id="KW-1185">Reference proteome</keyword>
<accession>A0A6J2MTW3</accession>
<dbReference type="AlphaFoldDB" id="A0A6J2MTW3"/>
<evidence type="ECO:0000313" key="22">
    <source>
        <dbReference type="RefSeq" id="XP_028381428.1"/>
    </source>
</evidence>
<gene>
    <name evidence="22" type="primary">TMEM106B</name>
    <name evidence="19" type="ORF">HJG60_019019</name>
</gene>
<dbReference type="GO" id="GO:0005765">
    <property type="term" value="C:lysosomal membrane"/>
    <property type="evidence" value="ECO:0007669"/>
    <property type="project" value="UniProtKB-SubCell"/>
</dbReference>
<keyword evidence="5 16" id="KW-0812">Transmembrane</keyword>
<dbReference type="SUPFAM" id="SSF117070">
    <property type="entry name" value="LEA14-like"/>
    <property type="match status" value="1"/>
</dbReference>
<dbReference type="OrthoDB" id="508875at2759"/>
<keyword evidence="6" id="KW-0967">Endosome</keyword>
<dbReference type="InterPro" id="IPR048509">
    <property type="entry name" value="TMEM106_C"/>
</dbReference>
<keyword evidence="8 16" id="KW-1133">Transmembrane helix</keyword>
<feature type="domain" description="Transmembrane protein 106 N-terminal" evidence="18">
    <location>
        <begin position="2"/>
        <end position="96"/>
    </location>
</feature>
<evidence type="ECO:0000256" key="16">
    <source>
        <dbReference type="SAM" id="Phobius"/>
    </source>
</evidence>
<keyword evidence="3" id="KW-0813">Transport</keyword>
<keyword evidence="10" id="KW-1015">Disulfide bond</keyword>
<evidence type="ECO:0000256" key="15">
    <source>
        <dbReference type="ARBA" id="ARBA00039156"/>
    </source>
</evidence>
<evidence type="ECO:0000256" key="13">
    <source>
        <dbReference type="ARBA" id="ARBA00037797"/>
    </source>
</evidence>
<evidence type="ECO:0000256" key="3">
    <source>
        <dbReference type="ARBA" id="ARBA00022448"/>
    </source>
</evidence>
<dbReference type="GO" id="GO:0048813">
    <property type="term" value="P:dendrite morphogenesis"/>
    <property type="evidence" value="ECO:0007669"/>
    <property type="project" value="TreeGrafter"/>
</dbReference>
<dbReference type="KEGG" id="pdic:114507675"/>
<evidence type="ECO:0000256" key="2">
    <source>
        <dbReference type="ARBA" id="ARBA00008111"/>
    </source>
</evidence>
<evidence type="ECO:0000313" key="19">
    <source>
        <dbReference type="EMBL" id="KAF6087015.1"/>
    </source>
</evidence>
<comment type="subcellular location">
    <subcellularLocation>
        <location evidence="1">Cell membrane</location>
        <topology evidence="1">Single-pass type II membrane protein</topology>
    </subcellularLocation>
    <subcellularLocation>
        <location evidence="13">Late endosome membrane</location>
        <topology evidence="13">Single-pass type II membrane protein</topology>
    </subcellularLocation>
    <subcellularLocation>
        <location evidence="14">Lysosome membrane</location>
        <topology evidence="14">Single-pass type II membrane protein</topology>
    </subcellularLocation>
</comment>
<dbReference type="GO" id="GO:0007040">
    <property type="term" value="P:lysosome organization"/>
    <property type="evidence" value="ECO:0007669"/>
    <property type="project" value="TreeGrafter"/>
</dbReference>
<dbReference type="GO" id="GO:0031902">
    <property type="term" value="C:late endosome membrane"/>
    <property type="evidence" value="ECO:0007669"/>
    <property type="project" value="UniProtKB-SubCell"/>
</dbReference>
<evidence type="ECO:0000256" key="6">
    <source>
        <dbReference type="ARBA" id="ARBA00022753"/>
    </source>
</evidence>